<evidence type="ECO:0000313" key="3">
    <source>
        <dbReference type="EMBL" id="GAA3997079.1"/>
    </source>
</evidence>
<comment type="similarity">
    <text evidence="1">Belongs to the short-chain dehydrogenases/reductases (SDR) family.</text>
</comment>
<dbReference type="InterPro" id="IPR036291">
    <property type="entry name" value="NAD(P)-bd_dom_sf"/>
</dbReference>
<gene>
    <name evidence="3" type="ORF">GCM10022232_37580</name>
</gene>
<dbReference type="RefSeq" id="WP_345564702.1">
    <property type="nucleotide sequence ID" value="NZ_BAAAZX010000010.1"/>
</dbReference>
<dbReference type="InterPro" id="IPR002347">
    <property type="entry name" value="SDR_fam"/>
</dbReference>
<dbReference type="Proteomes" id="UP001500456">
    <property type="component" value="Unassembled WGS sequence"/>
</dbReference>
<dbReference type="InterPro" id="IPR051122">
    <property type="entry name" value="SDR_DHRS6-like"/>
</dbReference>
<name>A0ABP7RGD7_9ACTN</name>
<dbReference type="EMBL" id="BAAAZX010000010">
    <property type="protein sequence ID" value="GAA3997079.1"/>
    <property type="molecule type" value="Genomic_DNA"/>
</dbReference>
<dbReference type="Gene3D" id="3.40.50.720">
    <property type="entry name" value="NAD(P)-binding Rossmann-like Domain"/>
    <property type="match status" value="1"/>
</dbReference>
<dbReference type="PANTHER" id="PTHR43477">
    <property type="entry name" value="DIHYDROANTICAPSIN 7-DEHYDROGENASE"/>
    <property type="match status" value="1"/>
</dbReference>
<dbReference type="PANTHER" id="PTHR43477:SF1">
    <property type="entry name" value="DIHYDROANTICAPSIN 7-DEHYDROGENASE"/>
    <property type="match status" value="1"/>
</dbReference>
<dbReference type="Pfam" id="PF13561">
    <property type="entry name" value="adh_short_C2"/>
    <property type="match status" value="1"/>
</dbReference>
<proteinExistence type="inferred from homology"/>
<keyword evidence="4" id="KW-1185">Reference proteome</keyword>
<evidence type="ECO:0000256" key="2">
    <source>
        <dbReference type="ARBA" id="ARBA00023002"/>
    </source>
</evidence>
<protein>
    <submittedName>
        <fullName evidence="3">SDR family oxidoreductase</fullName>
    </submittedName>
</protein>
<sequence length="276" mass="28359">MVGLPYDVRREVVVVTGAGGIGTAVARRLGSGRTLFLADASRGQLDRTVATLRAEGYEAQGVVIDVCDRASVRKLAETAAGEGPLAAVVHTAGVCAAIASARTNFEVNMVGTAHVIDCFEAVATRGTSLVCIAGVAGHYATLSEEDESALATTPAEELLDLDVVAAAGDDAVPAYIVSNRAVQVRVQAAALAWNLRGARVNSVSPGAVVTAMTTAEADSVYGEHLRKMLDDCGAGRAATPAEIADVVAFLAGPEARYVTGTDLVVDGGQSAWVRRH</sequence>
<evidence type="ECO:0000256" key="1">
    <source>
        <dbReference type="ARBA" id="ARBA00006484"/>
    </source>
</evidence>
<accession>A0ABP7RGD7</accession>
<evidence type="ECO:0000313" key="4">
    <source>
        <dbReference type="Proteomes" id="UP001500456"/>
    </source>
</evidence>
<dbReference type="SUPFAM" id="SSF51735">
    <property type="entry name" value="NAD(P)-binding Rossmann-fold domains"/>
    <property type="match status" value="1"/>
</dbReference>
<comment type="caution">
    <text evidence="3">The sequence shown here is derived from an EMBL/GenBank/DDBJ whole genome shotgun (WGS) entry which is preliminary data.</text>
</comment>
<organism evidence="3 4">
    <name type="scientific">Streptomyces plumbiresistens</name>
    <dbReference type="NCBI Taxonomy" id="511811"/>
    <lineage>
        <taxon>Bacteria</taxon>
        <taxon>Bacillati</taxon>
        <taxon>Actinomycetota</taxon>
        <taxon>Actinomycetes</taxon>
        <taxon>Kitasatosporales</taxon>
        <taxon>Streptomycetaceae</taxon>
        <taxon>Streptomyces</taxon>
    </lineage>
</organism>
<dbReference type="PRINTS" id="PR00081">
    <property type="entry name" value="GDHRDH"/>
</dbReference>
<keyword evidence="2" id="KW-0560">Oxidoreductase</keyword>
<reference evidence="4" key="1">
    <citation type="journal article" date="2019" name="Int. J. Syst. Evol. Microbiol.">
        <title>The Global Catalogue of Microorganisms (GCM) 10K type strain sequencing project: providing services to taxonomists for standard genome sequencing and annotation.</title>
        <authorList>
            <consortium name="The Broad Institute Genomics Platform"/>
            <consortium name="The Broad Institute Genome Sequencing Center for Infectious Disease"/>
            <person name="Wu L."/>
            <person name="Ma J."/>
        </authorList>
    </citation>
    <scope>NUCLEOTIDE SEQUENCE [LARGE SCALE GENOMIC DNA]</scope>
    <source>
        <strain evidence="4">JCM 16924</strain>
    </source>
</reference>
<dbReference type="Pfam" id="PF00106">
    <property type="entry name" value="adh_short"/>
    <property type="match status" value="1"/>
</dbReference>